<name>A0A2G8SLA6_9APHY</name>
<dbReference type="SUPFAM" id="SSF50370">
    <property type="entry name" value="Ricin B-like lectins"/>
    <property type="match status" value="1"/>
</dbReference>
<dbReference type="OrthoDB" id="3228793at2759"/>
<protein>
    <recommendedName>
        <fullName evidence="2">Ricin B lectin domain-containing protein</fullName>
    </recommendedName>
</protein>
<dbReference type="InterPro" id="IPR035992">
    <property type="entry name" value="Ricin_B-like_lectins"/>
</dbReference>
<evidence type="ECO:0000259" key="2">
    <source>
        <dbReference type="Pfam" id="PF14200"/>
    </source>
</evidence>
<organism evidence="3 4">
    <name type="scientific">Ganoderma sinense ZZ0214-1</name>
    <dbReference type="NCBI Taxonomy" id="1077348"/>
    <lineage>
        <taxon>Eukaryota</taxon>
        <taxon>Fungi</taxon>
        <taxon>Dikarya</taxon>
        <taxon>Basidiomycota</taxon>
        <taxon>Agaricomycotina</taxon>
        <taxon>Agaricomycetes</taxon>
        <taxon>Polyporales</taxon>
        <taxon>Polyporaceae</taxon>
        <taxon>Ganoderma</taxon>
    </lineage>
</organism>
<feature type="region of interest" description="Disordered" evidence="1">
    <location>
        <begin position="169"/>
        <end position="220"/>
    </location>
</feature>
<sequence length="458" mass="49038">MPTLHSLSIRRRGTTRTDDSTKSSVANTVHAVYTIKSLFHRKTSSYKTSSDSDRKDTKMGNAPSDMSQGKANGAAPAGSSQKTSPELARASIISDGSSSIRSRPMPGAEPPTPVPAEPVITKDEPPKTPHMERVQVQDDANAGPAEERNLEAGVPSVGTFEVDEEVPAAQEAVPAADATRTPRPELKTEELLAPLDLTPSSPPMSTSHEPEPSDATTAVAVSPARSAKGLAGMAALPMWAPGTYVLLNARGGTAMDLHGADDTNVIGFPMHGNQNQQWEFIPSGHGYVIRCVRPSKAGHALYLTVEGGVREHAPVVASAYPVAWSVEQTEEGIRISWPNSNFVFDLADWGDSAPGTKIQLMPLIPGELCQLWHYTRCAPAERDEKGLEIEAQSARAISAPATTEAITISESHNFVTTTRTTTTTVITTVTEVTRTPKALLRQSAQQQPQPQRRSIGYM</sequence>
<evidence type="ECO:0000256" key="1">
    <source>
        <dbReference type="SAM" id="MobiDB-lite"/>
    </source>
</evidence>
<feature type="compositionally biased region" description="Low complexity" evidence="1">
    <location>
        <begin position="169"/>
        <end position="178"/>
    </location>
</feature>
<feature type="compositionally biased region" description="Basic and acidic residues" evidence="1">
    <location>
        <begin position="180"/>
        <end position="190"/>
    </location>
</feature>
<proteinExistence type="predicted"/>
<feature type="domain" description="Ricin B lectin" evidence="2">
    <location>
        <begin position="241"/>
        <end position="295"/>
    </location>
</feature>
<keyword evidence="4" id="KW-1185">Reference proteome</keyword>
<dbReference type="AlphaFoldDB" id="A0A2G8SLA6"/>
<dbReference type="CDD" id="cd23422">
    <property type="entry name" value="beta-trefoil_Ricin_MPL_CNL"/>
    <property type="match status" value="1"/>
</dbReference>
<dbReference type="Pfam" id="PF14200">
    <property type="entry name" value="RicinB_lectin_2"/>
    <property type="match status" value="1"/>
</dbReference>
<accession>A0A2G8SLA6</accession>
<feature type="region of interest" description="Disordered" evidence="1">
    <location>
        <begin position="1"/>
        <end position="130"/>
    </location>
</feature>
<comment type="caution">
    <text evidence="3">The sequence shown here is derived from an EMBL/GenBank/DDBJ whole genome shotgun (WGS) entry which is preliminary data.</text>
</comment>
<evidence type="ECO:0000313" key="3">
    <source>
        <dbReference type="EMBL" id="PIL34541.1"/>
    </source>
</evidence>
<evidence type="ECO:0000313" key="4">
    <source>
        <dbReference type="Proteomes" id="UP000230002"/>
    </source>
</evidence>
<dbReference type="EMBL" id="AYKW01000005">
    <property type="protein sequence ID" value="PIL34541.1"/>
    <property type="molecule type" value="Genomic_DNA"/>
</dbReference>
<feature type="compositionally biased region" description="Basic and acidic residues" evidence="1">
    <location>
        <begin position="120"/>
        <end position="130"/>
    </location>
</feature>
<dbReference type="Proteomes" id="UP000230002">
    <property type="component" value="Unassembled WGS sequence"/>
</dbReference>
<feature type="compositionally biased region" description="Low complexity" evidence="1">
    <location>
        <begin position="89"/>
        <end position="106"/>
    </location>
</feature>
<dbReference type="Gene3D" id="2.80.10.50">
    <property type="match status" value="1"/>
</dbReference>
<feature type="compositionally biased region" description="Pro residues" evidence="1">
    <location>
        <begin position="107"/>
        <end position="116"/>
    </location>
</feature>
<gene>
    <name evidence="3" type="ORF">GSI_03319</name>
</gene>
<reference evidence="3 4" key="1">
    <citation type="journal article" date="2015" name="Sci. Rep.">
        <title>Chromosome-level genome map provides insights into diverse defense mechanisms in the medicinal fungus Ganoderma sinense.</title>
        <authorList>
            <person name="Zhu Y."/>
            <person name="Xu J."/>
            <person name="Sun C."/>
            <person name="Zhou S."/>
            <person name="Xu H."/>
            <person name="Nelson D.R."/>
            <person name="Qian J."/>
            <person name="Song J."/>
            <person name="Luo H."/>
            <person name="Xiang L."/>
            <person name="Li Y."/>
            <person name="Xu Z."/>
            <person name="Ji A."/>
            <person name="Wang L."/>
            <person name="Lu S."/>
            <person name="Hayward A."/>
            <person name="Sun W."/>
            <person name="Li X."/>
            <person name="Schwartz D.C."/>
            <person name="Wang Y."/>
            <person name="Chen S."/>
        </authorList>
    </citation>
    <scope>NUCLEOTIDE SEQUENCE [LARGE SCALE GENOMIC DNA]</scope>
    <source>
        <strain evidence="3 4">ZZ0214-1</strain>
    </source>
</reference>
<dbReference type="InterPro" id="IPR000772">
    <property type="entry name" value="Ricin_B_lectin"/>
</dbReference>